<sequence length="115" mass="13645">MAKSKDRKPLKTEEIADWISKIKRKKITLKRQKRKNLFVEAILTNVLYQAETELKQKQQQRLQRWRSIQNTWTRTSNNSGNTTDLTVWGPSNCEELISLDNFMSQLKQIKVPVER</sequence>
<name>A0A8K0D5Q4_IGNLU</name>
<protein>
    <submittedName>
        <fullName evidence="1">Uncharacterized protein</fullName>
    </submittedName>
</protein>
<gene>
    <name evidence="1" type="ORF">ILUMI_09074</name>
</gene>
<accession>A0A8K0D5Q4</accession>
<dbReference type="OrthoDB" id="8184679at2759"/>
<comment type="caution">
    <text evidence="1">The sequence shown here is derived from an EMBL/GenBank/DDBJ whole genome shotgun (WGS) entry which is preliminary data.</text>
</comment>
<evidence type="ECO:0000313" key="2">
    <source>
        <dbReference type="Proteomes" id="UP000801492"/>
    </source>
</evidence>
<proteinExistence type="predicted"/>
<organism evidence="1 2">
    <name type="scientific">Ignelater luminosus</name>
    <name type="common">Cucubano</name>
    <name type="synonym">Pyrophorus luminosus</name>
    <dbReference type="NCBI Taxonomy" id="2038154"/>
    <lineage>
        <taxon>Eukaryota</taxon>
        <taxon>Metazoa</taxon>
        <taxon>Ecdysozoa</taxon>
        <taxon>Arthropoda</taxon>
        <taxon>Hexapoda</taxon>
        <taxon>Insecta</taxon>
        <taxon>Pterygota</taxon>
        <taxon>Neoptera</taxon>
        <taxon>Endopterygota</taxon>
        <taxon>Coleoptera</taxon>
        <taxon>Polyphaga</taxon>
        <taxon>Elateriformia</taxon>
        <taxon>Elateroidea</taxon>
        <taxon>Elateridae</taxon>
        <taxon>Agrypninae</taxon>
        <taxon>Pyrophorini</taxon>
        <taxon>Ignelater</taxon>
    </lineage>
</organism>
<evidence type="ECO:0000313" key="1">
    <source>
        <dbReference type="EMBL" id="KAF2897093.1"/>
    </source>
</evidence>
<reference evidence="1" key="1">
    <citation type="submission" date="2019-08" db="EMBL/GenBank/DDBJ databases">
        <title>The genome of the North American firefly Photinus pyralis.</title>
        <authorList>
            <consortium name="Photinus pyralis genome working group"/>
            <person name="Fallon T.R."/>
            <person name="Sander Lower S.E."/>
            <person name="Weng J.-K."/>
        </authorList>
    </citation>
    <scope>NUCLEOTIDE SEQUENCE</scope>
    <source>
        <strain evidence="1">TRF0915ILg1</strain>
        <tissue evidence="1">Whole body</tissue>
    </source>
</reference>
<dbReference type="EMBL" id="VTPC01004478">
    <property type="protein sequence ID" value="KAF2897093.1"/>
    <property type="molecule type" value="Genomic_DNA"/>
</dbReference>
<keyword evidence="2" id="KW-1185">Reference proteome</keyword>
<dbReference type="AlphaFoldDB" id="A0A8K0D5Q4"/>
<dbReference type="Proteomes" id="UP000801492">
    <property type="component" value="Unassembled WGS sequence"/>
</dbReference>